<keyword evidence="2" id="KW-1185">Reference proteome</keyword>
<evidence type="ECO:0000313" key="2">
    <source>
        <dbReference type="Proteomes" id="UP000642070"/>
    </source>
</evidence>
<dbReference type="AlphaFoldDB" id="A0A917T060"/>
<dbReference type="RefSeq" id="WP_190247884.1">
    <property type="nucleotide sequence ID" value="NZ_BMPI01000002.1"/>
</dbReference>
<reference evidence="1" key="2">
    <citation type="submission" date="2020-09" db="EMBL/GenBank/DDBJ databases">
        <authorList>
            <person name="Sun Q."/>
            <person name="Ohkuma M."/>
        </authorList>
    </citation>
    <scope>NUCLEOTIDE SEQUENCE</scope>
    <source>
        <strain evidence="1">JCM 19831</strain>
    </source>
</reference>
<comment type="caution">
    <text evidence="1">The sequence shown here is derived from an EMBL/GenBank/DDBJ whole genome shotgun (WGS) entry which is preliminary data.</text>
</comment>
<proteinExistence type="predicted"/>
<dbReference type="EMBL" id="BMPI01000002">
    <property type="protein sequence ID" value="GGM05742.1"/>
    <property type="molecule type" value="Genomic_DNA"/>
</dbReference>
<protein>
    <submittedName>
        <fullName evidence="1">Uncharacterized protein</fullName>
    </submittedName>
</protein>
<reference evidence="1" key="1">
    <citation type="journal article" date="2014" name="Int. J. Syst. Evol. Microbiol.">
        <title>Complete genome sequence of Corynebacterium casei LMG S-19264T (=DSM 44701T), isolated from a smear-ripened cheese.</title>
        <authorList>
            <consortium name="US DOE Joint Genome Institute (JGI-PGF)"/>
            <person name="Walter F."/>
            <person name="Albersmeier A."/>
            <person name="Kalinowski J."/>
            <person name="Ruckert C."/>
        </authorList>
    </citation>
    <scope>NUCLEOTIDE SEQUENCE</scope>
    <source>
        <strain evidence="1">JCM 19831</strain>
    </source>
</reference>
<sequence>MGDGNSRVDLLTLEEFRTRLDSRLTDAKALVTKLDGMKKPQLGTFTDAQTIGNNYDSVHSQHLARAKRLVAAIEAAQKATDDIMRNYHTTESRNTANQADIRNLLGDVTVKLGGSDGQ</sequence>
<accession>A0A917T060</accession>
<dbReference type="Proteomes" id="UP000642070">
    <property type="component" value="Unassembled WGS sequence"/>
</dbReference>
<evidence type="ECO:0000313" key="1">
    <source>
        <dbReference type="EMBL" id="GGM05742.1"/>
    </source>
</evidence>
<organism evidence="1 2">
    <name type="scientific">Dactylosporangium sucinum</name>
    <dbReference type="NCBI Taxonomy" id="1424081"/>
    <lineage>
        <taxon>Bacteria</taxon>
        <taxon>Bacillati</taxon>
        <taxon>Actinomycetota</taxon>
        <taxon>Actinomycetes</taxon>
        <taxon>Micromonosporales</taxon>
        <taxon>Micromonosporaceae</taxon>
        <taxon>Dactylosporangium</taxon>
    </lineage>
</organism>
<name>A0A917T060_9ACTN</name>
<dbReference type="Gene3D" id="1.10.287.1060">
    <property type="entry name" value="ESAT-6-like"/>
    <property type="match status" value="1"/>
</dbReference>
<gene>
    <name evidence="1" type="ORF">GCM10007977_003600</name>
</gene>